<evidence type="ECO:0000313" key="4">
    <source>
        <dbReference type="Proteomes" id="UP001222770"/>
    </source>
</evidence>
<evidence type="ECO:0000259" key="1">
    <source>
        <dbReference type="Pfam" id="PF00534"/>
    </source>
</evidence>
<gene>
    <name evidence="3" type="primary">pelF</name>
    <name evidence="3" type="ORF">POM99_20180</name>
</gene>
<feature type="domain" description="Glycosyl transferase family 1" evidence="1">
    <location>
        <begin position="290"/>
        <end position="454"/>
    </location>
</feature>
<dbReference type="NCBIfam" id="NF038011">
    <property type="entry name" value="PelF"/>
    <property type="match status" value="1"/>
</dbReference>
<dbReference type="Pfam" id="PF11997">
    <property type="entry name" value="DUF3492"/>
    <property type="match status" value="1"/>
</dbReference>
<accession>A0ABT6CNP5</accession>
<protein>
    <submittedName>
        <fullName evidence="3">GT4 family glycosyltransferase PelF</fullName>
    </submittedName>
</protein>
<proteinExistence type="predicted"/>
<evidence type="ECO:0000259" key="2">
    <source>
        <dbReference type="Pfam" id="PF11997"/>
    </source>
</evidence>
<dbReference type="Proteomes" id="UP001222770">
    <property type="component" value="Unassembled WGS sequence"/>
</dbReference>
<organism evidence="3 4">
    <name type="scientific">Novosphingobium cyanobacteriorum</name>
    <dbReference type="NCBI Taxonomy" id="3024215"/>
    <lineage>
        <taxon>Bacteria</taxon>
        <taxon>Pseudomonadati</taxon>
        <taxon>Pseudomonadota</taxon>
        <taxon>Alphaproteobacteria</taxon>
        <taxon>Sphingomonadales</taxon>
        <taxon>Sphingomonadaceae</taxon>
        <taxon>Novosphingobium</taxon>
    </lineage>
</organism>
<dbReference type="Pfam" id="PF00534">
    <property type="entry name" value="Glycos_transf_1"/>
    <property type="match status" value="1"/>
</dbReference>
<keyword evidence="4" id="KW-1185">Reference proteome</keyword>
<comment type="caution">
    <text evidence="3">The sequence shown here is derived from an EMBL/GenBank/DDBJ whole genome shotgun (WGS) entry which is preliminary data.</text>
</comment>
<dbReference type="InterPro" id="IPR022622">
    <property type="entry name" value="DUF3492"/>
</dbReference>
<feature type="domain" description="DUF3492" evidence="2">
    <location>
        <begin position="1"/>
        <end position="265"/>
    </location>
</feature>
<dbReference type="InterPro" id="IPR047691">
    <property type="entry name" value="PelF-like"/>
</dbReference>
<dbReference type="EMBL" id="JAROCY010000030">
    <property type="protein sequence ID" value="MDF8335531.1"/>
    <property type="molecule type" value="Genomic_DNA"/>
</dbReference>
<dbReference type="Gene3D" id="3.40.50.2000">
    <property type="entry name" value="Glycogen Phosphorylase B"/>
    <property type="match status" value="2"/>
</dbReference>
<dbReference type="PANTHER" id="PTHR12526">
    <property type="entry name" value="GLYCOSYLTRANSFERASE"/>
    <property type="match status" value="1"/>
</dbReference>
<dbReference type="SUPFAM" id="SSF53756">
    <property type="entry name" value="UDP-Glycosyltransferase/glycogen phosphorylase"/>
    <property type="match status" value="1"/>
</dbReference>
<name>A0ABT6CNP5_9SPHN</name>
<dbReference type="RefSeq" id="WP_277280494.1">
    <property type="nucleotide sequence ID" value="NZ_JAROCY010000030.1"/>
</dbReference>
<dbReference type="PANTHER" id="PTHR12526:SF608">
    <property type="entry name" value="PELF"/>
    <property type="match status" value="1"/>
</dbReference>
<evidence type="ECO:0000313" key="3">
    <source>
        <dbReference type="EMBL" id="MDF8335531.1"/>
    </source>
</evidence>
<dbReference type="InterPro" id="IPR001296">
    <property type="entry name" value="Glyco_trans_1"/>
</dbReference>
<sequence length="479" mass="53046">MIVEGAYPYVIGGVSGWLQDLLNHLPDLTIHIVAIKANEQPLEWKIMPPANVISVSEIALEAQRVPPIRIAGGDVDSVMQHAIDFIVKGDHNDFTLLLERLSMLAPGITPGALLSHPNAFAKVRRQYEELFPYSSFHHFFWASQALLGGLLAVCRAPLPRAKVYHSISTGFAGLLGARAAHQTGRPLCLTEHGIYLLERQIEILMAEWIGDQVERGLVLDPDLIDLREFWRRAFAHYARSCYLNCTEIIALYRANSLVQQRLGAPAGRLKVVPNGIDAARFENMVSMRAADRPLVALLGRVVPIKDVKTFIKAAAIAHEKHPDLRFVVLGPTDEDEEYAKECFALCDSLRLTGHLEFAGRVRIEDWMPRIDLLVLTSLSEAQPLVILEGGACGIPVVAPDVGSCREMIEGPSGAEGECGGLVTPLVNPDATAEAIMRILKTPGLRDRMGEALRRRVIRDYDHGTIMRTYRDLYRRLAAL</sequence>
<reference evidence="3 4" key="1">
    <citation type="submission" date="2023-03" db="EMBL/GenBank/DDBJ databases">
        <title>Novosphingobium cyanobacteriorum sp. nov., isolated from a eutrophic reservoir during the Microcystis bloom period.</title>
        <authorList>
            <person name="Kang M."/>
            <person name="Le V."/>
            <person name="Ko S.-R."/>
            <person name="Lee S.-A."/>
            <person name="Ahn C.-Y."/>
        </authorList>
    </citation>
    <scope>NUCLEOTIDE SEQUENCE [LARGE SCALE GENOMIC DNA]</scope>
    <source>
        <strain evidence="3 4">HBC54</strain>
    </source>
</reference>